<dbReference type="Pfam" id="PF16819">
    <property type="entry name" value="DUF5074"/>
    <property type="match status" value="1"/>
</dbReference>
<dbReference type="Gene3D" id="2.130.10.10">
    <property type="entry name" value="YVTN repeat-like/Quinoprotein amine dehydrogenase"/>
    <property type="match status" value="1"/>
</dbReference>
<dbReference type="PANTHER" id="PTHR47197">
    <property type="entry name" value="PROTEIN NIRF"/>
    <property type="match status" value="1"/>
</dbReference>
<accession>A0A497TY86</accession>
<comment type="caution">
    <text evidence="3">The sequence shown here is derived from an EMBL/GenBank/DDBJ whole genome shotgun (WGS) entry which is preliminary data.</text>
</comment>
<dbReference type="AlphaFoldDB" id="A0A497TY86"/>
<name>A0A497TY86_9FLAO</name>
<dbReference type="InterPro" id="IPR031815">
    <property type="entry name" value="DUF5074"/>
</dbReference>
<protein>
    <recommendedName>
        <fullName evidence="6">YVTN family beta-propeller protein</fullName>
    </recommendedName>
</protein>
<organism evidence="3 5">
    <name type="scientific">Flavobacterium lindanitolerans</name>
    <dbReference type="NCBI Taxonomy" id="428988"/>
    <lineage>
        <taxon>Bacteria</taxon>
        <taxon>Pseudomonadati</taxon>
        <taxon>Bacteroidota</taxon>
        <taxon>Flavobacteriia</taxon>
        <taxon>Flavobacteriales</taxon>
        <taxon>Flavobacteriaceae</taxon>
        <taxon>Flavobacterium</taxon>
    </lineage>
</organism>
<evidence type="ECO:0000313" key="3">
    <source>
        <dbReference type="EMBL" id="RLJ23370.1"/>
    </source>
</evidence>
<reference evidence="2 4" key="1">
    <citation type="submission" date="2017-12" db="EMBL/GenBank/DDBJ databases">
        <title>Genomic Encyclopedia of Type Strains, Phase III (KMG-III): the genomes of soil and plant-associated and newly described type strains.</title>
        <authorList>
            <person name="Whitman W."/>
        </authorList>
    </citation>
    <scope>NUCLEOTIDE SEQUENCE [LARGE SCALE GENOMIC DNA]</scope>
    <source>
        <strain evidence="2 4">IP-10</strain>
    </source>
</reference>
<feature type="signal peptide" evidence="1">
    <location>
        <begin position="1"/>
        <end position="19"/>
    </location>
</feature>
<keyword evidence="4" id="KW-1185">Reference proteome</keyword>
<sequence length="349" mass="37688">MKKLNKFFLMLFASSLFLASCSSDDNSPNVSLGQYDNGVFVVNEGNSTITTSSITFISNSGAVEQDVFRNVNPGAAELGTYLQPMFFDNTRAFIISGSANKITVVNRYTFEYIATISTNLQNPRFGAVANGKAYVTNAADWMTGTDDYLTVINLSDYSTSTKTLGVWSERIIEENNKLYITNGYAYGDATSVTVFNPATNNVEATIQLGFNPNSFEEEDGILYVLGSEKLAKINLATNMVVGIPITVAASTSAGAKNLNVEDNKIYYTVDTAVYAMALNATVAPSAPLLTYESQSEYGRMYGFAVNDGKIYIADGGDFSSDSKAYIYSTTGSLLSTITVGVGPNSFYFN</sequence>
<proteinExistence type="predicted"/>
<dbReference type="SUPFAM" id="SSF63825">
    <property type="entry name" value="YWTD domain"/>
    <property type="match status" value="1"/>
</dbReference>
<reference evidence="3 5" key="2">
    <citation type="submission" date="2018-10" db="EMBL/GenBank/DDBJ databases">
        <title>Genomic Encyclopedia of Archaeal and Bacterial Type Strains, Phase II (KMG-II): from individual species to whole genera.</title>
        <authorList>
            <person name="Goeker M."/>
        </authorList>
    </citation>
    <scope>NUCLEOTIDE SEQUENCE [LARGE SCALE GENOMIC DNA]</scope>
    <source>
        <strain evidence="3 5">DSM 21886</strain>
    </source>
</reference>
<evidence type="ECO:0008006" key="6">
    <source>
        <dbReference type="Google" id="ProtNLM"/>
    </source>
</evidence>
<keyword evidence="1" id="KW-0732">Signal</keyword>
<evidence type="ECO:0000313" key="5">
    <source>
        <dbReference type="Proteomes" id="UP000275027"/>
    </source>
</evidence>
<dbReference type="RefSeq" id="WP_245867918.1">
    <property type="nucleotide sequence ID" value="NZ_PJND01000011.1"/>
</dbReference>
<evidence type="ECO:0000313" key="4">
    <source>
        <dbReference type="Proteomes" id="UP000233767"/>
    </source>
</evidence>
<evidence type="ECO:0000256" key="1">
    <source>
        <dbReference type="SAM" id="SignalP"/>
    </source>
</evidence>
<gene>
    <name evidence="2" type="ORF">B0G92_3214</name>
    <name evidence="3" type="ORF">CLV50_3185</name>
</gene>
<dbReference type="EMBL" id="RCCB01000015">
    <property type="protein sequence ID" value="RLJ23370.1"/>
    <property type="molecule type" value="Genomic_DNA"/>
</dbReference>
<evidence type="ECO:0000313" key="2">
    <source>
        <dbReference type="EMBL" id="PKW20134.1"/>
    </source>
</evidence>
<dbReference type="PANTHER" id="PTHR47197:SF3">
    <property type="entry name" value="DIHYDRO-HEME D1 DEHYDROGENASE"/>
    <property type="match status" value="1"/>
</dbReference>
<dbReference type="InterPro" id="IPR015943">
    <property type="entry name" value="WD40/YVTN_repeat-like_dom_sf"/>
</dbReference>
<dbReference type="PROSITE" id="PS51257">
    <property type="entry name" value="PROKAR_LIPOPROTEIN"/>
    <property type="match status" value="1"/>
</dbReference>
<dbReference type="Proteomes" id="UP000233767">
    <property type="component" value="Unassembled WGS sequence"/>
</dbReference>
<dbReference type="Proteomes" id="UP000275027">
    <property type="component" value="Unassembled WGS sequence"/>
</dbReference>
<dbReference type="InterPro" id="IPR051200">
    <property type="entry name" value="Host-pathogen_enzymatic-act"/>
</dbReference>
<dbReference type="EMBL" id="PJND01000011">
    <property type="protein sequence ID" value="PKW20134.1"/>
    <property type="molecule type" value="Genomic_DNA"/>
</dbReference>
<feature type="chain" id="PRO_5019815956" description="YVTN family beta-propeller protein" evidence="1">
    <location>
        <begin position="20"/>
        <end position="349"/>
    </location>
</feature>